<gene>
    <name evidence="2" type="ORF">BDK51DRAFT_48028</name>
</gene>
<feature type="compositionally biased region" description="Low complexity" evidence="1">
    <location>
        <begin position="13"/>
        <end position="38"/>
    </location>
</feature>
<evidence type="ECO:0000313" key="3">
    <source>
        <dbReference type="Proteomes" id="UP000269721"/>
    </source>
</evidence>
<protein>
    <submittedName>
        <fullName evidence="2">Uncharacterized protein</fullName>
    </submittedName>
</protein>
<evidence type="ECO:0000313" key="2">
    <source>
        <dbReference type="EMBL" id="RKO85419.1"/>
    </source>
</evidence>
<dbReference type="Proteomes" id="UP000269721">
    <property type="component" value="Unassembled WGS sequence"/>
</dbReference>
<evidence type="ECO:0000256" key="1">
    <source>
        <dbReference type="SAM" id="MobiDB-lite"/>
    </source>
</evidence>
<feature type="region of interest" description="Disordered" evidence="1">
    <location>
        <begin position="65"/>
        <end position="84"/>
    </location>
</feature>
<reference evidence="3" key="1">
    <citation type="journal article" date="2018" name="Nat. Microbiol.">
        <title>Leveraging single-cell genomics to expand the fungal tree of life.</title>
        <authorList>
            <person name="Ahrendt S.R."/>
            <person name="Quandt C.A."/>
            <person name="Ciobanu D."/>
            <person name="Clum A."/>
            <person name="Salamov A."/>
            <person name="Andreopoulos B."/>
            <person name="Cheng J.F."/>
            <person name="Woyke T."/>
            <person name="Pelin A."/>
            <person name="Henrissat B."/>
            <person name="Reynolds N.K."/>
            <person name="Benny G.L."/>
            <person name="Smith M.E."/>
            <person name="James T.Y."/>
            <person name="Grigoriev I.V."/>
        </authorList>
    </citation>
    <scope>NUCLEOTIDE SEQUENCE [LARGE SCALE GENOMIC DNA]</scope>
</reference>
<organism evidence="2 3">
    <name type="scientific">Blyttiomyces helicus</name>
    <dbReference type="NCBI Taxonomy" id="388810"/>
    <lineage>
        <taxon>Eukaryota</taxon>
        <taxon>Fungi</taxon>
        <taxon>Fungi incertae sedis</taxon>
        <taxon>Chytridiomycota</taxon>
        <taxon>Chytridiomycota incertae sedis</taxon>
        <taxon>Chytridiomycetes</taxon>
        <taxon>Chytridiomycetes incertae sedis</taxon>
        <taxon>Blyttiomyces</taxon>
    </lineage>
</organism>
<keyword evidence="3" id="KW-1185">Reference proteome</keyword>
<accession>A0A4P9W003</accession>
<dbReference type="AlphaFoldDB" id="A0A4P9W003"/>
<name>A0A4P9W003_9FUNG</name>
<proteinExistence type="predicted"/>
<feature type="region of interest" description="Disordered" evidence="1">
    <location>
        <begin position="1"/>
        <end position="46"/>
    </location>
</feature>
<dbReference type="EMBL" id="KZ999094">
    <property type="protein sequence ID" value="RKO85419.1"/>
    <property type="molecule type" value="Genomic_DNA"/>
</dbReference>
<sequence>MPTTGSTSSTICPASAPANVPAAASPTPAIPLQSLSPANLPPPSPLQAPPLPLLPFFPTPYKPFSSRPPQPYHNISPATPVTPNPDADLFAPYRQRLQLAQNPFPPPNAPWAKGQDPKLINPYSEPARLVDHLNELKKTRDAKGTSPKARQVQNQILQSILYDLQTYCSRGKTSCVKDLFTHFFKDTAMSRSSGETMSKMGFSYHPSHDVHPMKANV</sequence>
<feature type="compositionally biased region" description="Polar residues" evidence="1">
    <location>
        <begin position="1"/>
        <end position="12"/>
    </location>
</feature>